<reference evidence="2 3" key="1">
    <citation type="submission" date="2016-09" db="EMBL/GenBank/DDBJ databases">
        <title>The draft genome of Dichanthelium oligosanthes: A C3 panicoid grass species.</title>
        <authorList>
            <person name="Studer A.J."/>
            <person name="Schnable J.C."/>
            <person name="Brutnell T.P."/>
        </authorList>
    </citation>
    <scope>NUCLEOTIDE SEQUENCE [LARGE SCALE GENOMIC DNA]</scope>
    <source>
        <strain evidence="3">cv. Kellogg 1175</strain>
        <tissue evidence="2">Leaf</tissue>
    </source>
</reference>
<keyword evidence="3" id="KW-1185">Reference proteome</keyword>
<sequence>MSSSSTSPDQLPSLGDSWRRISEALSFSSVRVRGDTGTHLFHVGRYSSPCSAPAAAGGSSSTTPTASKRRGAARSPSSSCSWTRRRCPSPGARREPRPSTG</sequence>
<feature type="compositionally biased region" description="Basic and acidic residues" evidence="1">
    <location>
        <begin position="92"/>
        <end position="101"/>
    </location>
</feature>
<dbReference type="EMBL" id="LWDX02051320">
    <property type="protein sequence ID" value="OEL20255.1"/>
    <property type="molecule type" value="Genomic_DNA"/>
</dbReference>
<accession>A0A1E5V5J0</accession>
<feature type="region of interest" description="Disordered" evidence="1">
    <location>
        <begin position="40"/>
        <end position="101"/>
    </location>
</feature>
<dbReference type="AlphaFoldDB" id="A0A1E5V5J0"/>
<proteinExistence type="predicted"/>
<evidence type="ECO:0000313" key="2">
    <source>
        <dbReference type="EMBL" id="OEL20255.1"/>
    </source>
</evidence>
<feature type="compositionally biased region" description="Low complexity" evidence="1">
    <location>
        <begin position="47"/>
        <end position="66"/>
    </location>
</feature>
<organism evidence="2 3">
    <name type="scientific">Dichanthelium oligosanthes</name>
    <dbReference type="NCBI Taxonomy" id="888268"/>
    <lineage>
        <taxon>Eukaryota</taxon>
        <taxon>Viridiplantae</taxon>
        <taxon>Streptophyta</taxon>
        <taxon>Embryophyta</taxon>
        <taxon>Tracheophyta</taxon>
        <taxon>Spermatophyta</taxon>
        <taxon>Magnoliopsida</taxon>
        <taxon>Liliopsida</taxon>
        <taxon>Poales</taxon>
        <taxon>Poaceae</taxon>
        <taxon>PACMAD clade</taxon>
        <taxon>Panicoideae</taxon>
        <taxon>Panicodae</taxon>
        <taxon>Paniceae</taxon>
        <taxon>Dichantheliinae</taxon>
        <taxon>Dichanthelium</taxon>
    </lineage>
</organism>
<name>A0A1E5V5J0_9POAL</name>
<dbReference type="Proteomes" id="UP000095767">
    <property type="component" value="Unassembled WGS sequence"/>
</dbReference>
<evidence type="ECO:0000256" key="1">
    <source>
        <dbReference type="SAM" id="MobiDB-lite"/>
    </source>
</evidence>
<protein>
    <submittedName>
        <fullName evidence="2">Uncharacterized protein</fullName>
    </submittedName>
</protein>
<comment type="caution">
    <text evidence="2">The sequence shown here is derived from an EMBL/GenBank/DDBJ whole genome shotgun (WGS) entry which is preliminary data.</text>
</comment>
<evidence type="ECO:0000313" key="3">
    <source>
        <dbReference type="Proteomes" id="UP000095767"/>
    </source>
</evidence>
<gene>
    <name evidence="2" type="ORF">BAE44_0018727</name>
</gene>